<dbReference type="InterPro" id="IPR036291">
    <property type="entry name" value="NAD(P)-bd_dom_sf"/>
</dbReference>
<keyword evidence="2" id="KW-0560">Oxidoreductase</keyword>
<dbReference type="EMBL" id="QUNO01000006">
    <property type="protein sequence ID" value="REH47199.1"/>
    <property type="molecule type" value="Genomic_DNA"/>
</dbReference>
<evidence type="ECO:0000256" key="2">
    <source>
        <dbReference type="ARBA" id="ARBA00023002"/>
    </source>
</evidence>
<proteinExistence type="inferred from homology"/>
<dbReference type="GO" id="GO:0016491">
    <property type="term" value="F:oxidoreductase activity"/>
    <property type="evidence" value="ECO:0007669"/>
    <property type="project" value="UniProtKB-KW"/>
</dbReference>
<reference evidence="3 4" key="1">
    <citation type="submission" date="2018-08" db="EMBL/GenBank/DDBJ databases">
        <title>Genomic Encyclopedia of Archaeal and Bacterial Type Strains, Phase II (KMG-II): from individual species to whole genera.</title>
        <authorList>
            <person name="Goeker M."/>
        </authorList>
    </citation>
    <scope>NUCLEOTIDE SEQUENCE [LARGE SCALE GENOMIC DNA]</scope>
    <source>
        <strain evidence="3 4">DSM 45791</strain>
    </source>
</reference>
<dbReference type="RefSeq" id="WP_116175827.1">
    <property type="nucleotide sequence ID" value="NZ_CP144375.1"/>
</dbReference>
<dbReference type="PANTHER" id="PTHR43669:SF3">
    <property type="entry name" value="ALCOHOL DEHYDROGENASE, PUTATIVE (AFU_ORTHOLOGUE AFUA_3G03445)-RELATED"/>
    <property type="match status" value="1"/>
</dbReference>
<name>A0A3E0HL61_9PSEU</name>
<dbReference type="OrthoDB" id="670853at2"/>
<comment type="similarity">
    <text evidence="1">Belongs to the short-chain dehydrogenases/reductases (SDR) family.</text>
</comment>
<sequence>MLLAGKNAIVYGAAGTIGTALSTAFAREGAKVHLTGRTAKTLDDVAERIRKAGGRAEPAVVDALDEAAVNAHADEVAAEDGSVDISVSVIDIADHQGTPLVEMELEDFERPVRIALRSTFVTARAAARHMIRQRSGVILTFGGDGGGQPMRDYSIGGLQVALNAVDFLRRQLAAELGPHGIRVLGLHTGGITESLPADFDGRQAITDMIVDKTMLKRAASLADVGNVAVFAASDLARAMTATSLNITCGAIAD</sequence>
<evidence type="ECO:0000313" key="4">
    <source>
        <dbReference type="Proteomes" id="UP000256269"/>
    </source>
</evidence>
<dbReference type="SUPFAM" id="SSF51735">
    <property type="entry name" value="NAD(P)-binding Rossmann-fold domains"/>
    <property type="match status" value="1"/>
</dbReference>
<dbReference type="CDD" id="cd05233">
    <property type="entry name" value="SDR_c"/>
    <property type="match status" value="1"/>
</dbReference>
<protein>
    <submittedName>
        <fullName evidence="3">NAD(P)-dependent dehydrogenase (Short-subunit alcohol dehydrogenase family)</fullName>
    </submittedName>
</protein>
<comment type="caution">
    <text evidence="3">The sequence shown here is derived from an EMBL/GenBank/DDBJ whole genome shotgun (WGS) entry which is preliminary data.</text>
</comment>
<evidence type="ECO:0000256" key="1">
    <source>
        <dbReference type="ARBA" id="ARBA00006484"/>
    </source>
</evidence>
<dbReference type="PRINTS" id="PR00081">
    <property type="entry name" value="GDHRDH"/>
</dbReference>
<dbReference type="Pfam" id="PF13561">
    <property type="entry name" value="adh_short_C2"/>
    <property type="match status" value="1"/>
</dbReference>
<dbReference type="PANTHER" id="PTHR43669">
    <property type="entry name" value="5-KETO-D-GLUCONATE 5-REDUCTASE"/>
    <property type="match status" value="1"/>
</dbReference>
<keyword evidence="4" id="KW-1185">Reference proteome</keyword>
<evidence type="ECO:0000313" key="3">
    <source>
        <dbReference type="EMBL" id="REH47199.1"/>
    </source>
</evidence>
<dbReference type="AlphaFoldDB" id="A0A3E0HL61"/>
<organism evidence="3 4">
    <name type="scientific">Kutzneria buriramensis</name>
    <dbReference type="NCBI Taxonomy" id="1045776"/>
    <lineage>
        <taxon>Bacteria</taxon>
        <taxon>Bacillati</taxon>
        <taxon>Actinomycetota</taxon>
        <taxon>Actinomycetes</taxon>
        <taxon>Pseudonocardiales</taxon>
        <taxon>Pseudonocardiaceae</taxon>
        <taxon>Kutzneria</taxon>
    </lineage>
</organism>
<dbReference type="Proteomes" id="UP000256269">
    <property type="component" value="Unassembled WGS sequence"/>
</dbReference>
<dbReference type="InterPro" id="IPR002347">
    <property type="entry name" value="SDR_fam"/>
</dbReference>
<dbReference type="Gene3D" id="3.40.50.720">
    <property type="entry name" value="NAD(P)-binding Rossmann-like Domain"/>
    <property type="match status" value="1"/>
</dbReference>
<gene>
    <name evidence="3" type="ORF">BCF44_106364</name>
</gene>
<accession>A0A3E0HL61</accession>